<comment type="caution">
    <text evidence="6">The sequence shown here is derived from an EMBL/GenBank/DDBJ whole genome shotgun (WGS) entry which is preliminary data.</text>
</comment>
<evidence type="ECO:0000313" key="6">
    <source>
        <dbReference type="EMBL" id="KGG50609.1"/>
    </source>
</evidence>
<dbReference type="InterPro" id="IPR000504">
    <property type="entry name" value="RRM_dom"/>
</dbReference>
<evidence type="ECO:0000256" key="2">
    <source>
        <dbReference type="PROSITE-ProRule" id="PRU00176"/>
    </source>
</evidence>
<dbReference type="SUPFAM" id="SSF54928">
    <property type="entry name" value="RNA-binding domain, RBD"/>
    <property type="match status" value="1"/>
</dbReference>
<protein>
    <recommendedName>
        <fullName evidence="5">RRM domain-containing protein</fullName>
    </recommendedName>
</protein>
<keyword evidence="4" id="KW-0812">Transmembrane</keyword>
<dbReference type="RefSeq" id="XP_013237036.1">
    <property type="nucleotide sequence ID" value="XM_013381582.1"/>
</dbReference>
<dbReference type="PROSITE" id="PS50102">
    <property type="entry name" value="RRM"/>
    <property type="match status" value="1"/>
</dbReference>
<dbReference type="CDD" id="cd21608">
    <property type="entry name" value="RRM2_NsCP33_like"/>
    <property type="match status" value="1"/>
</dbReference>
<evidence type="ECO:0000256" key="3">
    <source>
        <dbReference type="SAM" id="MobiDB-lite"/>
    </source>
</evidence>
<keyword evidence="1 2" id="KW-0694">RNA-binding</keyword>
<dbReference type="HOGENOM" id="CLU_012062_28_1_1"/>
<dbReference type="InterPro" id="IPR012677">
    <property type="entry name" value="Nucleotide-bd_a/b_plait_sf"/>
</dbReference>
<dbReference type="InterPro" id="IPR035979">
    <property type="entry name" value="RBD_domain_sf"/>
</dbReference>
<evidence type="ECO:0000313" key="7">
    <source>
        <dbReference type="Proteomes" id="UP000029725"/>
    </source>
</evidence>
<dbReference type="InterPro" id="IPR048289">
    <property type="entry name" value="RRM2_NsCP33-like"/>
</dbReference>
<feature type="domain" description="RRM" evidence="5">
    <location>
        <begin position="22"/>
        <end position="100"/>
    </location>
</feature>
<evidence type="ECO:0000259" key="5">
    <source>
        <dbReference type="PROSITE" id="PS50102"/>
    </source>
</evidence>
<feature type="compositionally biased region" description="Basic and acidic residues" evidence="3">
    <location>
        <begin position="88"/>
        <end position="103"/>
    </location>
</feature>
<feature type="compositionally biased region" description="Basic and acidic residues" evidence="3">
    <location>
        <begin position="115"/>
        <end position="146"/>
    </location>
</feature>
<dbReference type="GO" id="GO:0003723">
    <property type="term" value="F:RNA binding"/>
    <property type="evidence" value="ECO:0007669"/>
    <property type="project" value="UniProtKB-UniRule"/>
</dbReference>
<feature type="compositionally biased region" description="Low complexity" evidence="3">
    <location>
        <begin position="163"/>
        <end position="172"/>
    </location>
</feature>
<dbReference type="InterPro" id="IPR052462">
    <property type="entry name" value="SLIRP/GR-RBP-like"/>
</dbReference>
<feature type="transmembrane region" description="Helical" evidence="4">
    <location>
        <begin position="12"/>
        <end position="31"/>
    </location>
</feature>
<dbReference type="EMBL" id="JMKJ01000571">
    <property type="protein sequence ID" value="KGG50609.1"/>
    <property type="molecule type" value="Genomic_DNA"/>
</dbReference>
<gene>
    <name evidence="6" type="ORF">DI09_62p130</name>
</gene>
<dbReference type="OrthoDB" id="275748at2759"/>
<dbReference type="PANTHER" id="PTHR48027">
    <property type="entry name" value="HETEROGENEOUS NUCLEAR RIBONUCLEOPROTEIN 87F-RELATED"/>
    <property type="match status" value="1"/>
</dbReference>
<sequence>MRITSHYKPRGTTVVINIFMATKLFVGGLAWKTDNESLRSHFEQFGEVTDAEVILDRDSNRSRGFGFVTLSNTDEARDAVEKTNNQDLDGRKIRVDFAGERSSRGKSFGGSGGSFRERSDRFGGERSDRFNGGDRRRRGGDYESRTPRTPSDQPRPYSHERSSSNGAGRSSSYEGHERSY</sequence>
<keyword evidence="4" id="KW-1133">Transmembrane helix</keyword>
<dbReference type="Gene3D" id="3.30.70.330">
    <property type="match status" value="1"/>
</dbReference>
<feature type="region of interest" description="Disordered" evidence="3">
    <location>
        <begin position="80"/>
        <end position="180"/>
    </location>
</feature>
<proteinExistence type="predicted"/>
<name>A0A098VP73_9MICR</name>
<evidence type="ECO:0000256" key="4">
    <source>
        <dbReference type="SAM" id="Phobius"/>
    </source>
</evidence>
<keyword evidence="4" id="KW-0472">Membrane</keyword>
<organism evidence="6 7">
    <name type="scientific">Mitosporidium daphniae</name>
    <dbReference type="NCBI Taxonomy" id="1485682"/>
    <lineage>
        <taxon>Eukaryota</taxon>
        <taxon>Fungi</taxon>
        <taxon>Fungi incertae sedis</taxon>
        <taxon>Microsporidia</taxon>
        <taxon>Mitosporidium</taxon>
    </lineage>
</organism>
<dbReference type="Pfam" id="PF00076">
    <property type="entry name" value="RRM_1"/>
    <property type="match status" value="1"/>
</dbReference>
<keyword evidence="7" id="KW-1185">Reference proteome</keyword>
<dbReference type="VEuPathDB" id="MicrosporidiaDB:DI09_62p130"/>
<dbReference type="GeneID" id="25260505"/>
<evidence type="ECO:0000256" key="1">
    <source>
        <dbReference type="ARBA" id="ARBA00022884"/>
    </source>
</evidence>
<dbReference type="AlphaFoldDB" id="A0A098VP73"/>
<reference evidence="6 7" key="1">
    <citation type="submission" date="2014-04" db="EMBL/GenBank/DDBJ databases">
        <title>A new species of microsporidia sheds light on the evolution of extreme parasitism.</title>
        <authorList>
            <person name="Haag K.L."/>
            <person name="James T.Y."/>
            <person name="Larsson R."/>
            <person name="Schaer T.M."/>
            <person name="Refardt D."/>
            <person name="Pombert J.-F."/>
            <person name="Ebert D."/>
        </authorList>
    </citation>
    <scope>NUCLEOTIDE SEQUENCE [LARGE SCALE GENOMIC DNA]</scope>
    <source>
        <strain evidence="6 7">UGP3</strain>
        <tissue evidence="6">Spores</tissue>
    </source>
</reference>
<dbReference type="Proteomes" id="UP000029725">
    <property type="component" value="Unassembled WGS sequence"/>
</dbReference>
<dbReference type="SMART" id="SM00360">
    <property type="entry name" value="RRM"/>
    <property type="match status" value="1"/>
</dbReference>
<accession>A0A098VP73</accession>